<feature type="region of interest" description="Disordered" evidence="2">
    <location>
        <begin position="370"/>
        <end position="389"/>
    </location>
</feature>
<feature type="region of interest" description="Disordered" evidence="2">
    <location>
        <begin position="729"/>
        <end position="777"/>
    </location>
</feature>
<name>A0AAI9CSP8_9VIBR</name>
<feature type="region of interest" description="Disordered" evidence="2">
    <location>
        <begin position="1491"/>
        <end position="1580"/>
    </location>
</feature>
<keyword evidence="1" id="KW-0175">Coiled coil</keyword>
<feature type="compositionally biased region" description="Acidic residues" evidence="2">
    <location>
        <begin position="1159"/>
        <end position="1212"/>
    </location>
</feature>
<feature type="transmembrane region" description="Helical" evidence="3">
    <location>
        <begin position="271"/>
        <end position="292"/>
    </location>
</feature>
<sequence>MRQIFQRLLAPLLLMTALPTSVSQADGIRLVGPTGEVQSSPSFSEQVERANAPLPSSNQPSTFYGPTAENETLWSVASRLRPANNVSVQQTLLAIYRLNPQAFENQNIHSLIPGSNLRIPSLEQVRSATTEQAVTIMKAHQDKLRAPVAVQPAPVRPTVAPPSIPVTPASPEAIQPQTPVVTQTESPQVKTLEKQLESSESELTALEEKNHNLRLMLAQVQSEVDGLKSELGDENRIRSEVEKLLAEEREKLAEQQKKQPSALDNFLSNGWLVAAAALIPGALIGLLIVMLLGRRKESAPEPEVESKQAPLTPPPVAADELDELSDELDLDDDLFSETEGDADKLFDDATDNEDDVFGNLDDDELDFNLEGEDGEDPFASIGDDGDLDTDFDEFEPSANGISVKGSDKALGLQEMERALDDALPDLEITDDEESDSFDLSDDNLAMSEDDFAELLAADEPSEELGDAALDQSMLDDLFASMDEEDDSDEFDLDLEPAAQDEVPSATKLPEDAFAAGMASDEDVENLFAQFEEKKEAASADDVFDELEALSGLSESDDDDASTALLDEMLEEDNSSFDALDELEQLAGLDETQTSFEPDGTELLDEMLDLAEESEEDEFDPLSELDELASFGEVDPVPELDENSIDLLDELLDAELDDTSDTSLLDDEAQSSSPEESVEDSDEAIFDELIGLDETQPDNDLMSESDESEFDFAQELEAALDASDEVVELSADKQEAVEEERQQALTQESQQEPQIIPEADLSDEGLEQISPDETNTDDIASLDKEFNSQDFIDDLADVAPLMDPLLDVLPDEVSFDEVTDADEQAWESDEVDESPSRDETPHSDQHEPEQDLADEFEQEALFEQLSPEPDQERLTEDDKWQEDPESDDDDDWLQAAIDEVEQPGVASEEPVEESRAVETSDELTEEAASQQESEQLDDELDEDWLQAAIDDVEQPESVAEADEEPAFDAQPSDEEAQDTQIDEELSADTDEELTQADENVPVDNTLDEALQAEPSSDESDPDQIPSDSKVQEEQPAADEAPQFTPTPNTVANEFGTPQEEDWADAESELASFGQTEPEMPRQQEESLAAFADKDAFANEESAALQDEEALAPASHDDEVLDDADLPEFGEEDARAASENEAEQESEASLGTDAIGLNELELNEFGEAGEPEAESELIEEQALELDDLELPEFGEEDALAAMAEEPEAQSDLIEDQALELDDLELPEFGEEDALAAMAEEPKAQSDVIEDQALELDDLDLPEFGEDDALAAMAEEPEAESDVIEDQALELDDLDLPEFGEEDALAAMAEEPEAESDVIEDEALELDDLELPEFGEEDALAAMAEEPEAESDVIEDQTLELDDLELPEFGEEDALAAMVEEPEAESELIEDQALELDDLELPEFGEEDALAAMAEEPEAESDVIEEQALELDDLELPEFGEEEALDLDDLDLPELDEEDVLAQIETEPSLDTENLPSEDAEEIELPQFGEEEALEAVADEPSFELDDLPEPEDGDFVIDDLDLPEFGEEDAISSVASELGEELEQSEQDEQDFPFNDLELPSFASEGDMPLGQSAHGSASSYEEQDALYDVFAQEADFNLAEDEVLQQQFDEAAMANLLSEEPFEDDFFAGELDGDTVASAGMDLEAMLAVGEDWDGFKLPEEPTLGATEEMPEDEREIWGSEEALQQPTIDDENWAEQDDFDPKRHQFMTIDELMAQVDGDEVELDDPDLKLDVGLDEFPDVIGDISDIDVDENAEAAGKLDLAKIYIEMNDESGAVKLLEEAIVYGDDAVRREAKQLIDKINGR</sequence>
<feature type="compositionally biased region" description="Basic and acidic residues" evidence="2">
    <location>
        <begin position="833"/>
        <end position="848"/>
    </location>
</feature>
<evidence type="ECO:0000313" key="5">
    <source>
        <dbReference type="EMBL" id="ELN6931691.1"/>
    </source>
</evidence>
<keyword evidence="3" id="KW-0472">Membrane</keyword>
<protein>
    <submittedName>
        <fullName evidence="5">AAA family ATPase</fullName>
    </submittedName>
</protein>
<feature type="compositionally biased region" description="Acidic residues" evidence="2">
    <location>
        <begin position="1536"/>
        <end position="1549"/>
    </location>
</feature>
<feature type="compositionally biased region" description="Acidic residues" evidence="2">
    <location>
        <begin position="933"/>
        <end position="994"/>
    </location>
</feature>
<evidence type="ECO:0000256" key="2">
    <source>
        <dbReference type="SAM" id="MobiDB-lite"/>
    </source>
</evidence>
<feature type="compositionally biased region" description="Acidic residues" evidence="2">
    <location>
        <begin position="657"/>
        <end position="668"/>
    </location>
</feature>
<feature type="coiled-coil region" evidence="1">
    <location>
        <begin position="189"/>
        <end position="258"/>
    </location>
</feature>
<evidence type="ECO:0000256" key="4">
    <source>
        <dbReference type="SAM" id="SignalP"/>
    </source>
</evidence>
<feature type="region of interest" description="Disordered" evidence="2">
    <location>
        <begin position="421"/>
        <end position="444"/>
    </location>
</feature>
<dbReference type="NCBIfam" id="TIGR03504">
    <property type="entry name" value="FimV_Cterm"/>
    <property type="match status" value="1"/>
</dbReference>
<feature type="region of interest" description="Disordered" evidence="2">
    <location>
        <begin position="1260"/>
        <end position="1350"/>
    </location>
</feature>
<dbReference type="Proteomes" id="UP001253463">
    <property type="component" value="Unassembled WGS sequence"/>
</dbReference>
<feature type="compositionally biased region" description="Basic and acidic residues" evidence="2">
    <location>
        <begin position="869"/>
        <end position="881"/>
    </location>
</feature>
<feature type="region of interest" description="Disordered" evidence="2">
    <location>
        <begin position="812"/>
        <end position="1212"/>
    </location>
</feature>
<feature type="compositionally biased region" description="Basic and acidic residues" evidence="2">
    <location>
        <begin position="729"/>
        <end position="741"/>
    </location>
</feature>
<feature type="region of interest" description="Disordered" evidence="2">
    <location>
        <begin position="1400"/>
        <end position="1419"/>
    </location>
</feature>
<dbReference type="InterPro" id="IPR020011">
    <property type="entry name" value="FimV_C"/>
</dbReference>
<gene>
    <name evidence="5" type="ORF">RZY48_001070</name>
</gene>
<feature type="compositionally biased region" description="Acidic residues" evidence="2">
    <location>
        <begin position="849"/>
        <end position="859"/>
    </location>
</feature>
<accession>A0AAI9CSP8</accession>
<feature type="compositionally biased region" description="Acidic residues" evidence="2">
    <location>
        <begin position="812"/>
        <end position="832"/>
    </location>
</feature>
<feature type="compositionally biased region" description="Acidic residues" evidence="2">
    <location>
        <begin position="1491"/>
        <end position="1528"/>
    </location>
</feature>
<keyword evidence="3" id="KW-1133">Transmembrane helix</keyword>
<feature type="chain" id="PRO_5042469223" evidence="4">
    <location>
        <begin position="26"/>
        <end position="1803"/>
    </location>
</feature>
<reference evidence="5" key="1">
    <citation type="submission" date="2023-10" db="EMBL/GenBank/DDBJ databases">
        <authorList>
            <consortium name="PulseNet: The National Subtyping Network for Foodborne Disease Surveillance"/>
        </authorList>
    </citation>
    <scope>NUCLEOTIDE SEQUENCE</scope>
    <source>
        <strain evidence="5">PNUSAV004886</strain>
    </source>
</reference>
<comment type="caution">
    <text evidence="5">The sequence shown here is derived from an EMBL/GenBank/DDBJ whole genome shotgun (WGS) entry which is preliminary data.</text>
</comment>
<proteinExistence type="predicted"/>
<evidence type="ECO:0000256" key="3">
    <source>
        <dbReference type="SAM" id="Phobius"/>
    </source>
</evidence>
<feature type="region of interest" description="Disordered" evidence="2">
    <location>
        <begin position="1653"/>
        <end position="1674"/>
    </location>
</feature>
<feature type="compositionally biased region" description="Acidic residues" evidence="2">
    <location>
        <begin position="1057"/>
        <end position="1066"/>
    </location>
</feature>
<keyword evidence="3" id="KW-0812">Transmembrane</keyword>
<feature type="region of interest" description="Disordered" evidence="2">
    <location>
        <begin position="657"/>
        <end position="681"/>
    </location>
</feature>
<feature type="compositionally biased region" description="Acidic residues" evidence="2">
    <location>
        <begin position="882"/>
        <end position="891"/>
    </location>
</feature>
<feature type="signal peptide" evidence="4">
    <location>
        <begin position="1"/>
        <end position="25"/>
    </location>
</feature>
<organism evidence="5 6">
    <name type="scientific">Vibrio navarrensis</name>
    <dbReference type="NCBI Taxonomy" id="29495"/>
    <lineage>
        <taxon>Bacteria</taxon>
        <taxon>Pseudomonadati</taxon>
        <taxon>Pseudomonadota</taxon>
        <taxon>Gammaproteobacteria</taxon>
        <taxon>Vibrionales</taxon>
        <taxon>Vibrionaceae</taxon>
        <taxon>Vibrio</taxon>
    </lineage>
</organism>
<evidence type="ECO:0000256" key="1">
    <source>
        <dbReference type="SAM" id="Coils"/>
    </source>
</evidence>
<feature type="compositionally biased region" description="Low complexity" evidence="2">
    <location>
        <begin position="746"/>
        <end position="757"/>
    </location>
</feature>
<keyword evidence="4" id="KW-0732">Signal</keyword>
<dbReference type="EMBL" id="ABNSCA010000002">
    <property type="protein sequence ID" value="ELN6931691.1"/>
    <property type="molecule type" value="Genomic_DNA"/>
</dbReference>
<feature type="compositionally biased region" description="Acidic residues" evidence="2">
    <location>
        <begin position="422"/>
        <end position="444"/>
    </location>
</feature>
<feature type="compositionally biased region" description="Acidic residues" evidence="2">
    <location>
        <begin position="1117"/>
        <end position="1129"/>
    </location>
</feature>
<evidence type="ECO:0000313" key="6">
    <source>
        <dbReference type="Proteomes" id="UP001253463"/>
    </source>
</evidence>
<dbReference type="InterPro" id="IPR020012">
    <property type="entry name" value="LysM_FimV"/>
</dbReference>
<dbReference type="NCBIfam" id="TIGR03505">
    <property type="entry name" value="FimV_core"/>
    <property type="match status" value="1"/>
</dbReference>